<evidence type="ECO:0000256" key="3">
    <source>
        <dbReference type="ARBA" id="ARBA00022692"/>
    </source>
</evidence>
<reference evidence="8" key="2">
    <citation type="submission" date="2025-09" db="UniProtKB">
        <authorList>
            <consortium name="Ensembl"/>
        </authorList>
    </citation>
    <scope>IDENTIFICATION</scope>
</reference>
<keyword evidence="5 7" id="KW-0472">Membrane</keyword>
<dbReference type="GeneTree" id="ENSGT00390000003422"/>
<evidence type="ECO:0000313" key="9">
    <source>
        <dbReference type="Proteomes" id="UP000694412"/>
    </source>
</evidence>
<dbReference type="GO" id="GO:0016020">
    <property type="term" value="C:membrane"/>
    <property type="evidence" value="ECO:0007669"/>
    <property type="project" value="UniProtKB-SubCell"/>
</dbReference>
<dbReference type="PANTHER" id="PTHR14409:SF0">
    <property type="entry name" value="PROTEIN MANBAL"/>
    <property type="match status" value="1"/>
</dbReference>
<dbReference type="Pfam" id="PF06783">
    <property type="entry name" value="UPF0239"/>
    <property type="match status" value="1"/>
</dbReference>
<keyword evidence="3 7" id="KW-0812">Transmembrane</keyword>
<comment type="similarity">
    <text evidence="2">Belongs to the UPF0239 family.</text>
</comment>
<accession>A0A8C2ST29</accession>
<dbReference type="AlphaFoldDB" id="A0A8C2ST29"/>
<keyword evidence="9" id="KW-1185">Reference proteome</keyword>
<evidence type="ECO:0000256" key="2">
    <source>
        <dbReference type="ARBA" id="ARBA00006839"/>
    </source>
</evidence>
<dbReference type="PANTHER" id="PTHR14409">
    <property type="entry name" value="MANNOSIDASE, BETA A, LYSOSOMAL-LIKE, MANBAL PROTEIN"/>
    <property type="match status" value="1"/>
</dbReference>
<evidence type="ECO:0008006" key="10">
    <source>
        <dbReference type="Google" id="ProtNLM"/>
    </source>
</evidence>
<dbReference type="InterPro" id="IPR009621">
    <property type="entry name" value="UPF0239"/>
</dbReference>
<reference evidence="8" key="1">
    <citation type="submission" date="2025-08" db="UniProtKB">
        <authorList>
            <consortium name="Ensembl"/>
        </authorList>
    </citation>
    <scope>IDENTIFICATION</scope>
</reference>
<keyword evidence="4 7" id="KW-1133">Transmembrane helix</keyword>
<feature type="region of interest" description="Disordered" evidence="6">
    <location>
        <begin position="50"/>
        <end position="81"/>
    </location>
</feature>
<sequence length="81" mass="8994">MAAELHFWPPEIPEPTLMENMLRHGLFYGAVLQFVCVLAIMLPVSKFPEAVSETERGPGNRKISADTAPSANENHEGQSTW</sequence>
<comment type="subcellular location">
    <subcellularLocation>
        <location evidence="1">Membrane</location>
        <topology evidence="1">Single-pass membrane protein</topology>
    </subcellularLocation>
</comment>
<evidence type="ECO:0000256" key="7">
    <source>
        <dbReference type="SAM" id="Phobius"/>
    </source>
</evidence>
<evidence type="ECO:0000256" key="4">
    <source>
        <dbReference type="ARBA" id="ARBA00022989"/>
    </source>
</evidence>
<name>A0A8C2ST29_COTJA</name>
<evidence type="ECO:0000256" key="5">
    <source>
        <dbReference type="ARBA" id="ARBA00023136"/>
    </source>
</evidence>
<dbReference type="Ensembl" id="ENSCJPT00005003677.1">
    <property type="protein sequence ID" value="ENSCJPP00005002049.1"/>
    <property type="gene ID" value="ENSCJPG00005002217.1"/>
</dbReference>
<evidence type="ECO:0000313" key="8">
    <source>
        <dbReference type="Ensembl" id="ENSCJPP00005002049.1"/>
    </source>
</evidence>
<proteinExistence type="inferred from homology"/>
<feature type="transmembrane region" description="Helical" evidence="7">
    <location>
        <begin position="25"/>
        <end position="44"/>
    </location>
</feature>
<dbReference type="Proteomes" id="UP000694412">
    <property type="component" value="Unassembled WGS sequence"/>
</dbReference>
<feature type="compositionally biased region" description="Polar residues" evidence="6">
    <location>
        <begin position="67"/>
        <end position="81"/>
    </location>
</feature>
<protein>
    <recommendedName>
        <fullName evidence="10">Protein MANBAL</fullName>
    </recommendedName>
</protein>
<evidence type="ECO:0000256" key="6">
    <source>
        <dbReference type="SAM" id="MobiDB-lite"/>
    </source>
</evidence>
<evidence type="ECO:0000256" key="1">
    <source>
        <dbReference type="ARBA" id="ARBA00004167"/>
    </source>
</evidence>
<organism evidence="8 9">
    <name type="scientific">Coturnix japonica</name>
    <name type="common">Japanese quail</name>
    <name type="synonym">Coturnix coturnix japonica</name>
    <dbReference type="NCBI Taxonomy" id="93934"/>
    <lineage>
        <taxon>Eukaryota</taxon>
        <taxon>Metazoa</taxon>
        <taxon>Chordata</taxon>
        <taxon>Craniata</taxon>
        <taxon>Vertebrata</taxon>
        <taxon>Euteleostomi</taxon>
        <taxon>Archelosauria</taxon>
        <taxon>Archosauria</taxon>
        <taxon>Dinosauria</taxon>
        <taxon>Saurischia</taxon>
        <taxon>Theropoda</taxon>
        <taxon>Coelurosauria</taxon>
        <taxon>Aves</taxon>
        <taxon>Neognathae</taxon>
        <taxon>Galloanserae</taxon>
        <taxon>Galliformes</taxon>
        <taxon>Phasianidae</taxon>
        <taxon>Perdicinae</taxon>
        <taxon>Coturnix</taxon>
    </lineage>
</organism>